<organism evidence="2 3">
    <name type="scientific">Sphingomonas echinoides</name>
    <dbReference type="NCBI Taxonomy" id="59803"/>
    <lineage>
        <taxon>Bacteria</taxon>
        <taxon>Pseudomonadati</taxon>
        <taxon>Pseudomonadota</taxon>
        <taxon>Alphaproteobacteria</taxon>
        <taxon>Sphingomonadales</taxon>
        <taxon>Sphingomonadaceae</taxon>
        <taxon>Sphingomonas</taxon>
    </lineage>
</organism>
<keyword evidence="1" id="KW-0812">Transmembrane</keyword>
<proteinExistence type="predicted"/>
<keyword evidence="3" id="KW-1185">Reference proteome</keyword>
<sequence>MKLRLHSKADLGIGLGNLAIGGLNFTHRNSPYGYSWDRYMWLFWLLIAGIWIYRAFRPGRSAN</sequence>
<dbReference type="Proteomes" id="UP001279660">
    <property type="component" value="Unassembled WGS sequence"/>
</dbReference>
<comment type="caution">
    <text evidence="2">The sequence shown here is derived from an EMBL/GenBank/DDBJ whole genome shotgun (WGS) entry which is preliminary data.</text>
</comment>
<dbReference type="EMBL" id="JAWXXV010000001">
    <property type="protein sequence ID" value="MDX5985685.1"/>
    <property type="molecule type" value="Genomic_DNA"/>
</dbReference>
<gene>
    <name evidence="2" type="ORF">SIL82_15630</name>
</gene>
<evidence type="ECO:0000313" key="3">
    <source>
        <dbReference type="Proteomes" id="UP001279660"/>
    </source>
</evidence>
<keyword evidence="1" id="KW-1133">Transmembrane helix</keyword>
<evidence type="ECO:0000313" key="2">
    <source>
        <dbReference type="EMBL" id="MDX5985685.1"/>
    </source>
</evidence>
<reference evidence="2 3" key="1">
    <citation type="submission" date="2023-11" db="EMBL/GenBank/DDBJ databases">
        <title>MicrobeMod: A computational toolkit for identifying prokaryotic methylation and restriction-modification with nanopore sequencing.</title>
        <authorList>
            <person name="Crits-Christoph A."/>
            <person name="Kang S.C."/>
            <person name="Lee H."/>
            <person name="Ostrov N."/>
        </authorList>
    </citation>
    <scope>NUCLEOTIDE SEQUENCE [LARGE SCALE GENOMIC DNA]</scope>
    <source>
        <strain evidence="2 3">ATCC 14820</strain>
    </source>
</reference>
<name>A0ABU4PNG1_9SPHN</name>
<evidence type="ECO:0000256" key="1">
    <source>
        <dbReference type="SAM" id="Phobius"/>
    </source>
</evidence>
<keyword evidence="1" id="KW-0472">Membrane</keyword>
<dbReference type="RefSeq" id="WP_154651354.1">
    <property type="nucleotide sequence ID" value="NZ_JAWXXV010000001.1"/>
</dbReference>
<accession>A0ABU4PNG1</accession>
<feature type="transmembrane region" description="Helical" evidence="1">
    <location>
        <begin position="39"/>
        <end position="56"/>
    </location>
</feature>
<protein>
    <submittedName>
        <fullName evidence="2">Uncharacterized protein</fullName>
    </submittedName>
</protein>